<evidence type="ECO:0000256" key="8">
    <source>
        <dbReference type="ARBA" id="ARBA00022581"/>
    </source>
</evidence>
<evidence type="ECO:0000313" key="24">
    <source>
        <dbReference type="Proteomes" id="UP000201735"/>
    </source>
</evidence>
<comment type="similarity">
    <text evidence="3">Belongs to the avihepadnavirus major surface antigen family.</text>
</comment>
<evidence type="ECO:0000256" key="21">
    <source>
        <dbReference type="SAM" id="Phobius"/>
    </source>
</evidence>
<comment type="subcellular location">
    <subcellularLocation>
        <location evidence="2">Virion membrane</location>
    </subcellularLocation>
</comment>
<keyword evidence="14 21" id="KW-1133">Transmembrane helix</keyword>
<dbReference type="Proteomes" id="UP000201735">
    <property type="component" value="Segment"/>
</dbReference>
<keyword evidence="13" id="KW-0946">Virion</keyword>
<dbReference type="RefSeq" id="YP_009389525.1">
    <property type="nucleotide sequence ID" value="NC_035210.1"/>
</dbReference>
<sequence length="329" mass="36413">MGQHPAKSMAVERIEGGERLFQKIGKLVVPEDSNTPVTLAGKYPSIEHVMDHIENMEELETLQKVGLFPEATGRRLGITNPNPPRPPVVTWTPEEDQRARDFFRQYQEGRRKFNENQSPPIIAPSPPPNWVLPPEEAAQIEASGTSSLINKTRTSPLKRLTRKMSSFGQILAGLIGLLVAFFLLTKILEILRNLDLWWISLSSPKGRTHCAFQDTGAQISPHYAGSCPLGCPGFLWTCLRLFIIFLLVLLAAAGLLFLTENLSTILGKLQWGSVSALFSSISSQLPSDQKSLVALMFGLLLIWMTSSSVTQTIVTLTQLATLCAVFYKN</sequence>
<evidence type="ECO:0000256" key="10">
    <source>
        <dbReference type="ARBA" id="ARBA00022692"/>
    </source>
</evidence>
<evidence type="ECO:0000256" key="4">
    <source>
        <dbReference type="ARBA" id="ARBA00011793"/>
    </source>
</evidence>
<dbReference type="GeneID" id="33350089"/>
<evidence type="ECO:0000256" key="16">
    <source>
        <dbReference type="ARBA" id="ARBA00023180"/>
    </source>
</evidence>
<keyword evidence="18" id="KW-1160">Virus entry into host cell</keyword>
<keyword evidence="17" id="KW-0449">Lipoprotein</keyword>
<feature type="transmembrane region" description="Helical" evidence="21">
    <location>
        <begin position="234"/>
        <end position="258"/>
    </location>
</feature>
<evidence type="ECO:0000256" key="15">
    <source>
        <dbReference type="ARBA" id="ARBA00023136"/>
    </source>
</evidence>
<evidence type="ECO:0000256" key="6">
    <source>
        <dbReference type="ARBA" id="ARBA00022506"/>
    </source>
</evidence>
<reference evidence="24" key="1">
    <citation type="submission" date="2017-04" db="EMBL/GenBank/DDBJ databases">
        <title>New avian hepadnavirus in a palaeognathous bird - elegant-crested tinamou (Eudromia elegans), Germany.</title>
        <authorList>
            <person name="Jo W.K."/>
            <person name="Pfankuche V.M."/>
            <person name="Petersen H."/>
            <person name="Frei S."/>
            <person name="Kummrow M."/>
            <person name="Lorenzen S."/>
            <person name="Ludlow M."/>
            <person name="Metzger J."/>
            <person name="Baumgaertner W."/>
            <person name="Osterhaus A."/>
            <person name="van der Vries E."/>
        </authorList>
    </citation>
    <scope>NUCLEOTIDE SEQUENCE [LARGE SCALE GENOMIC DNA]</scope>
</reference>
<evidence type="ECO:0000256" key="7">
    <source>
        <dbReference type="ARBA" id="ARBA00022553"/>
    </source>
</evidence>
<keyword evidence="7" id="KW-0597">Phosphoprotein</keyword>
<evidence type="ECO:0000256" key="9">
    <source>
        <dbReference type="ARBA" id="ARBA00022595"/>
    </source>
</evidence>
<keyword evidence="24" id="KW-1185">Reference proteome</keyword>
<dbReference type="InterPro" id="IPR000349">
    <property type="entry name" value="HBV_HBSAG"/>
</dbReference>
<evidence type="ECO:0000256" key="12">
    <source>
        <dbReference type="ARBA" id="ARBA00022804"/>
    </source>
</evidence>
<comment type="subunit">
    <text evidence="4">Large internal envelope protein interacts with capsid protein.</text>
</comment>
<dbReference type="GO" id="GO:0019062">
    <property type="term" value="P:virion attachment to host cell"/>
    <property type="evidence" value="ECO:0007669"/>
    <property type="project" value="UniProtKB-KW"/>
</dbReference>
<evidence type="ECO:0000256" key="1">
    <source>
        <dbReference type="ARBA" id="ARBA00002006"/>
    </source>
</evidence>
<proteinExistence type="inferred from homology"/>
<dbReference type="GO" id="GO:0039663">
    <property type="term" value="P:membrane fusion involved in viral entry into host cell"/>
    <property type="evidence" value="ECO:0007669"/>
    <property type="project" value="UniProtKB-KW"/>
</dbReference>
<keyword evidence="15 21" id="KW-0472">Membrane</keyword>
<evidence type="ECO:0000313" key="22">
    <source>
        <dbReference type="EMBL" id="ASG92652.1"/>
    </source>
</evidence>
<dbReference type="GO" id="GO:0046718">
    <property type="term" value="P:symbiont entry into host cell"/>
    <property type="evidence" value="ECO:0007669"/>
    <property type="project" value="UniProtKB-KW"/>
</dbReference>
<evidence type="ECO:0000256" key="17">
    <source>
        <dbReference type="ARBA" id="ARBA00023288"/>
    </source>
</evidence>
<protein>
    <recommendedName>
        <fullName evidence="5 20">Large envelope protein</fullName>
    </recommendedName>
</protein>
<evidence type="ECO:0000313" key="23">
    <source>
        <dbReference type="EMBL" id="ASG92657.1"/>
    </source>
</evidence>
<evidence type="ECO:0000256" key="2">
    <source>
        <dbReference type="ARBA" id="ARBA00004182"/>
    </source>
</evidence>
<keyword evidence="8" id="KW-0945">Host-virus interaction</keyword>
<evidence type="ECO:0000256" key="11">
    <source>
        <dbReference type="ARBA" id="ARBA00022707"/>
    </source>
</evidence>
<keyword evidence="12" id="KW-1161">Viral attachment to host cell</keyword>
<accession>A0A218NK33</accession>
<feature type="transmembrane region" description="Helical" evidence="21">
    <location>
        <begin position="294"/>
        <end position="327"/>
    </location>
</feature>
<evidence type="ECO:0000256" key="20">
    <source>
        <dbReference type="RuleBase" id="RU003356"/>
    </source>
</evidence>
<dbReference type="OrthoDB" id="8887at10239"/>
<keyword evidence="9" id="KW-1162">Viral penetration into host cytoplasm</keyword>
<comment type="function">
    <text evidence="1">Truncated S protein may be involved in translocation of pre-S domain through the virion membrane.</text>
</comment>
<dbReference type="EMBL" id="KY977507">
    <property type="protein sequence ID" value="ASG92657.1"/>
    <property type="molecule type" value="Genomic_DNA"/>
</dbReference>
<evidence type="ECO:0000256" key="19">
    <source>
        <dbReference type="ARBA" id="ARBA00025140"/>
    </source>
</evidence>
<evidence type="ECO:0000256" key="14">
    <source>
        <dbReference type="ARBA" id="ARBA00022989"/>
    </source>
</evidence>
<evidence type="ECO:0000256" key="3">
    <source>
        <dbReference type="ARBA" id="ARBA00009335"/>
    </source>
</evidence>
<feature type="transmembrane region" description="Helical" evidence="21">
    <location>
        <begin position="167"/>
        <end position="188"/>
    </location>
</feature>
<reference evidence="23" key="2">
    <citation type="submission" date="2017-04" db="EMBL/GenBank/DDBJ databases">
        <title>New avian hepadnavirus in a palaeognathous bird - elegant-crested tinamou (Eudromia elegans), Germany.</title>
        <authorList>
            <person name="Lei W.J.K."/>
            <person name="Pfankuche V.M."/>
            <person name="Petersen H."/>
            <person name="Frei S."/>
            <person name="Kummrow M."/>
            <person name="Lorenzen S."/>
            <person name="Ludlow M."/>
            <person name="Metzger J."/>
            <person name="Baumgaertner W."/>
            <person name="Osterhaus A."/>
            <person name="van der Vries E."/>
        </authorList>
    </citation>
    <scope>NUCLEOTIDE SEQUENCE [LARGE SCALE GENOMIC DNA]</scope>
    <source>
        <strain evidence="22">160014</strain>
        <strain evidence="23">160050</strain>
    </source>
</reference>
<name>A0A218NK33_9HEPA</name>
<dbReference type="KEGG" id="vg:33350089"/>
<dbReference type="Pfam" id="PF00695">
    <property type="entry name" value="vMSA"/>
    <property type="match status" value="2"/>
</dbReference>
<dbReference type="EMBL" id="KY977506">
    <property type="protein sequence ID" value="ASG92652.1"/>
    <property type="molecule type" value="Genomic_DNA"/>
</dbReference>
<comment type="function">
    <text evidence="19">The large envelope protein exists in two topological conformations, one which is termed 'external' or Le-HBsAg and the other 'internal' or Li-HBsAg. In its external conformation the protein attaches the virus to cell receptors and thereby initiating infection. This interaction determines the species specificity and liver tropism. The large envelope protein probably also assumes fusion between virion and host membranes. In its internal conformation the protein plays a role in virion morphogenesis and mediates the contact with the nucleocapsid like a matrix protein.</text>
</comment>
<dbReference type="GO" id="GO:0055036">
    <property type="term" value="C:virion membrane"/>
    <property type="evidence" value="ECO:0007669"/>
    <property type="project" value="UniProtKB-SubCell"/>
</dbReference>
<keyword evidence="6" id="KW-1168">Fusion of virus membrane with host membrane</keyword>
<evidence type="ECO:0000256" key="13">
    <source>
        <dbReference type="ARBA" id="ARBA00022844"/>
    </source>
</evidence>
<evidence type="ECO:0000256" key="18">
    <source>
        <dbReference type="ARBA" id="ARBA00023296"/>
    </source>
</evidence>
<keyword evidence="10 21" id="KW-0812">Transmembrane</keyword>
<evidence type="ECO:0000256" key="5">
    <source>
        <dbReference type="ARBA" id="ARBA00021220"/>
    </source>
</evidence>
<organism evidence="23 24">
    <name type="scientific">Tinamou hepatitis B virus</name>
    <dbReference type="NCBI Taxonomy" id="2018685"/>
    <lineage>
        <taxon>Viruses</taxon>
        <taxon>Riboviria</taxon>
        <taxon>Pararnavirae</taxon>
        <taxon>Artverviricota</taxon>
        <taxon>Revtraviricetes</taxon>
        <taxon>Blubervirales</taxon>
        <taxon>Hepadnaviridae</taxon>
        <taxon>Avihepadnavirus</taxon>
    </lineage>
</organism>
<keyword evidence="16" id="KW-0325">Glycoprotein</keyword>
<keyword evidence="11" id="KW-0519">Myristate</keyword>